<evidence type="ECO:0000313" key="3">
    <source>
        <dbReference type="Proteomes" id="UP000078284"/>
    </source>
</evidence>
<comment type="caution">
    <text evidence="2">The sequence shown here is derived from an EMBL/GenBank/DDBJ whole genome shotgun (WGS) entry which is preliminary data.</text>
</comment>
<accession>A0A178UUB6</accession>
<organism evidence="2 3">
    <name type="scientific">Arabidopsis thaliana</name>
    <name type="common">Mouse-ear cress</name>
    <dbReference type="NCBI Taxonomy" id="3702"/>
    <lineage>
        <taxon>Eukaryota</taxon>
        <taxon>Viridiplantae</taxon>
        <taxon>Streptophyta</taxon>
        <taxon>Embryophyta</taxon>
        <taxon>Tracheophyta</taxon>
        <taxon>Spermatophyta</taxon>
        <taxon>Magnoliopsida</taxon>
        <taxon>eudicotyledons</taxon>
        <taxon>Gunneridae</taxon>
        <taxon>Pentapetalae</taxon>
        <taxon>rosids</taxon>
        <taxon>malvids</taxon>
        <taxon>Brassicales</taxon>
        <taxon>Brassicaceae</taxon>
        <taxon>Camelineae</taxon>
        <taxon>Arabidopsis</taxon>
    </lineage>
</organism>
<dbReference type="EMBL" id="LUHQ01000004">
    <property type="protein sequence ID" value="OAO97509.1"/>
    <property type="molecule type" value="Genomic_DNA"/>
</dbReference>
<reference evidence="3" key="1">
    <citation type="journal article" date="2016" name="Proc. Natl. Acad. Sci. U.S.A.">
        <title>Chromosome-level assembly of Arabidopsis thaliana Ler reveals the extent of translocation and inversion polymorphisms.</title>
        <authorList>
            <person name="Zapata L."/>
            <person name="Ding J."/>
            <person name="Willing E.M."/>
            <person name="Hartwig B."/>
            <person name="Bezdan D."/>
            <person name="Jiao W.B."/>
            <person name="Patel V."/>
            <person name="Velikkakam James G."/>
            <person name="Koornneef M."/>
            <person name="Ossowski S."/>
            <person name="Schneeberger K."/>
        </authorList>
    </citation>
    <scope>NUCLEOTIDE SEQUENCE [LARGE SCALE GENOMIC DNA]</scope>
    <source>
        <strain evidence="3">cv. Landsberg erecta</strain>
    </source>
</reference>
<protein>
    <recommendedName>
        <fullName evidence="4">Transmembrane protein</fullName>
    </recommendedName>
</protein>
<evidence type="ECO:0000313" key="2">
    <source>
        <dbReference type="EMBL" id="OAO97509.1"/>
    </source>
</evidence>
<dbReference type="AlphaFoldDB" id="A0A178UUB6"/>
<keyword evidence="1" id="KW-0472">Membrane</keyword>
<gene>
    <name evidence="2" type="ordered locus">AXX17_At4g12470</name>
</gene>
<keyword evidence="1" id="KW-1133">Transmembrane helix</keyword>
<keyword evidence="1" id="KW-0812">Transmembrane</keyword>
<sequence>MVAVKSNQIGSGGSIERVRGVDLRTPVEELMSDRGSGRHQRVNISPSHVFFFEYVALFYFILIFIIGLG</sequence>
<evidence type="ECO:0008006" key="4">
    <source>
        <dbReference type="Google" id="ProtNLM"/>
    </source>
</evidence>
<proteinExistence type="predicted"/>
<name>A0A178UUB6_ARATH</name>
<feature type="transmembrane region" description="Helical" evidence="1">
    <location>
        <begin position="49"/>
        <end position="68"/>
    </location>
</feature>
<dbReference type="Proteomes" id="UP000078284">
    <property type="component" value="Chromosome 4"/>
</dbReference>
<evidence type="ECO:0000256" key="1">
    <source>
        <dbReference type="SAM" id="Phobius"/>
    </source>
</evidence>